<evidence type="ECO:0000313" key="2">
    <source>
        <dbReference type="Proteomes" id="UP000001877"/>
    </source>
</evidence>
<dbReference type="HOGENOM" id="CLU_3133056_0_0_9"/>
<keyword evidence="2" id="KW-1185">Reference proteome</keyword>
<name>C0Z4R9_BREBN</name>
<protein>
    <submittedName>
        <fullName evidence="1">Uncharacterized protein</fullName>
    </submittedName>
</protein>
<accession>C0Z4R9</accession>
<proteinExistence type="predicted"/>
<gene>
    <name evidence="1" type="ordered locus">BBR47_08190</name>
</gene>
<evidence type="ECO:0000313" key="1">
    <source>
        <dbReference type="EMBL" id="BAH41796.1"/>
    </source>
</evidence>
<dbReference type="AlphaFoldDB" id="C0Z4R9"/>
<dbReference type="EMBL" id="AP008955">
    <property type="protein sequence ID" value="BAH41796.1"/>
    <property type="molecule type" value="Genomic_DNA"/>
</dbReference>
<dbReference type="Proteomes" id="UP000001877">
    <property type="component" value="Chromosome"/>
</dbReference>
<reference evidence="1 2" key="1">
    <citation type="submission" date="2005-03" db="EMBL/GenBank/DDBJ databases">
        <title>Brevibacillus brevis strain 47, complete genome.</title>
        <authorList>
            <person name="Hosoyama A."/>
            <person name="Yamada R."/>
            <person name="Hongo Y."/>
            <person name="Terui Y."/>
            <person name="Ankai A."/>
            <person name="Masuyama W."/>
            <person name="Sekiguchi M."/>
            <person name="Takeda T."/>
            <person name="Asano K."/>
            <person name="Ohji S."/>
            <person name="Ichikawa N."/>
            <person name="Narita S."/>
            <person name="Aoki N."/>
            <person name="Miura H."/>
            <person name="Matsushita S."/>
            <person name="Sekigawa T."/>
            <person name="Yamagata H."/>
            <person name="Yoshikawa H."/>
            <person name="Udaka S."/>
            <person name="Tanikawa S."/>
            <person name="Fujita N."/>
        </authorList>
    </citation>
    <scope>NUCLEOTIDE SEQUENCE [LARGE SCALE GENOMIC DNA]</scope>
    <source>
        <strain evidence="2">47 / JCM 6285 / NBRC 100599</strain>
    </source>
</reference>
<dbReference type="KEGG" id="bbe:BBR47_08190"/>
<organism evidence="1 2">
    <name type="scientific">Brevibacillus brevis (strain 47 / JCM 6285 / NBRC 100599)</name>
    <dbReference type="NCBI Taxonomy" id="358681"/>
    <lineage>
        <taxon>Bacteria</taxon>
        <taxon>Bacillati</taxon>
        <taxon>Bacillota</taxon>
        <taxon>Bacilli</taxon>
        <taxon>Bacillales</taxon>
        <taxon>Paenibacillaceae</taxon>
        <taxon>Brevibacillus</taxon>
    </lineage>
</organism>
<sequence>MHDFSNSTKATEKAVVLSLHCRFISHFRQAMQDVEVGVFSTYYDKIKKN</sequence>